<dbReference type="PRINTS" id="PR00508">
    <property type="entry name" value="S21N4MTFRASE"/>
</dbReference>
<dbReference type="OrthoDB" id="3832at10239"/>
<proteinExistence type="predicted"/>
<dbReference type="GeneID" id="10329550"/>
<evidence type="ECO:0000256" key="2">
    <source>
        <dbReference type="ARBA" id="ARBA00022679"/>
    </source>
</evidence>
<dbReference type="InterPro" id="IPR002941">
    <property type="entry name" value="DNA_methylase_N4/N6"/>
</dbReference>
<evidence type="ECO:0000259" key="3">
    <source>
        <dbReference type="Pfam" id="PF01555"/>
    </source>
</evidence>
<dbReference type="InterPro" id="IPR001091">
    <property type="entry name" value="RM_Methyltransferase"/>
</dbReference>
<dbReference type="Pfam" id="PF01555">
    <property type="entry name" value="N6_N4_Mtase"/>
    <property type="match status" value="1"/>
</dbReference>
<dbReference type="GO" id="GO:0003677">
    <property type="term" value="F:DNA binding"/>
    <property type="evidence" value="ECO:0007669"/>
    <property type="project" value="InterPro"/>
</dbReference>
<dbReference type="GO" id="GO:0032259">
    <property type="term" value="P:methylation"/>
    <property type="evidence" value="ECO:0007669"/>
    <property type="project" value="UniProtKB-KW"/>
</dbReference>
<evidence type="ECO:0000256" key="1">
    <source>
        <dbReference type="ARBA" id="ARBA00022603"/>
    </source>
</evidence>
<dbReference type="GO" id="GO:0008170">
    <property type="term" value="F:N-methyltransferase activity"/>
    <property type="evidence" value="ECO:0007669"/>
    <property type="project" value="InterPro"/>
</dbReference>
<gene>
    <name evidence="4" type="primary">dam</name>
    <name evidence="4" type="ORF">PSSM7_055</name>
</gene>
<accession>E3SNH3</accession>
<dbReference type="KEGG" id="vg:10329550"/>
<evidence type="ECO:0000313" key="4">
    <source>
        <dbReference type="EMBL" id="ADO99048.1"/>
    </source>
</evidence>
<keyword evidence="2" id="KW-0808">Transferase</keyword>
<dbReference type="REBASE" id="35921">
    <property type="entry name" value="M.PphSSM7ORF55P"/>
</dbReference>
<keyword evidence="1 4" id="KW-0489">Methyltransferase</keyword>
<dbReference type="InterPro" id="IPR029063">
    <property type="entry name" value="SAM-dependent_MTases_sf"/>
</dbReference>
<dbReference type="EMBL" id="GU071103">
    <property type="protein sequence ID" value="ADO99048.1"/>
    <property type="molecule type" value="Genomic_DNA"/>
</dbReference>
<dbReference type="Gene3D" id="3.40.50.150">
    <property type="entry name" value="Vaccinia Virus protein VP39"/>
    <property type="match status" value="1"/>
</dbReference>
<name>E3SNH3_9CAUD</name>
<dbReference type="SUPFAM" id="SSF53335">
    <property type="entry name" value="S-adenosyl-L-methionine-dependent methyltransferases"/>
    <property type="match status" value="1"/>
</dbReference>
<sequence>MTLLASTKNISNLLLGDCLELLPTIADNSVDMVLCDLPYGTTACKWDSIIPLDELWKQYNRICKEDGAMVFTAAQPFTAILAASNIKNLKYEWIWEKPQGTNPMNAKIMPLKSHENILVFYRKKPTYNPQMWYSTPYSGFKSDTAKIGEVYGEAQSKHRDNPEGSRYPKTILKYKQEKGLHPTQKPVGLMEYMIKTYTNKGETVLDSTMGSGTTGLACVNLDRNFIGMESDEKYFKIAEDRIGSLSNPLTELF</sequence>
<evidence type="ECO:0000313" key="5">
    <source>
        <dbReference type="Proteomes" id="UP000006532"/>
    </source>
</evidence>
<keyword evidence="5" id="KW-1185">Reference proteome</keyword>
<protein>
    <submittedName>
        <fullName evidence="4">DNA adenine methylase</fullName>
    </submittedName>
</protein>
<reference evidence="4 5" key="1">
    <citation type="journal article" date="2010" name="Environ. Microbiol.">
        <title>Genomic analysis of oceanic cyanobacterial myoviruses compared with T4-like myoviruses from diverse hosts and environments.</title>
        <authorList>
            <person name="Sullivan M.B."/>
            <person name="Huang K.H."/>
            <person name="Ignacio-Espinoza J.C."/>
            <person name="Berlin A.M."/>
            <person name="Kelly L."/>
            <person name="Weigele P.R."/>
            <person name="DeFrancesco A.S."/>
            <person name="Kern S.E."/>
            <person name="Thompson L.R."/>
            <person name="Young S."/>
            <person name="Yandava C."/>
            <person name="Fu R."/>
            <person name="Krastins B."/>
            <person name="Chase M."/>
            <person name="Sarracino D."/>
            <person name="Osburne M.S."/>
            <person name="Henn M.R."/>
            <person name="Chisholm S.W."/>
        </authorList>
    </citation>
    <scope>NUCLEOTIDE SEQUENCE [LARGE SCALE GENOMIC DNA]</scope>
    <source>
        <strain evidence="4">NATL1A-15</strain>
    </source>
</reference>
<dbReference type="Proteomes" id="UP000006532">
    <property type="component" value="Segment"/>
</dbReference>
<dbReference type="RefSeq" id="YP_004324886.1">
    <property type="nucleotide sequence ID" value="NC_015290.1"/>
</dbReference>
<organism evidence="4 5">
    <name type="scientific">Prochlorococcus phage P-SSM7</name>
    <dbReference type="NCBI Taxonomy" id="445688"/>
    <lineage>
        <taxon>Viruses</taxon>
        <taxon>Duplodnaviria</taxon>
        <taxon>Heunggongvirae</taxon>
        <taxon>Uroviricota</taxon>
        <taxon>Caudoviricetes</taxon>
        <taxon>Pantevenvirales</taxon>
        <taxon>Kyanoviridae</taxon>
        <taxon>Palaemonvirus</taxon>
        <taxon>Palaemonvirus pssm7</taxon>
    </lineage>
</organism>
<feature type="domain" description="DNA methylase N-4/N-6" evidence="3">
    <location>
        <begin position="30"/>
        <end position="239"/>
    </location>
</feature>